<dbReference type="PANTHER" id="PTHR42718">
    <property type="entry name" value="MAJOR FACILITATOR SUPERFAMILY MULTIDRUG TRANSPORTER MFSC"/>
    <property type="match status" value="1"/>
</dbReference>
<feature type="transmembrane region" description="Helical" evidence="5">
    <location>
        <begin position="385"/>
        <end position="403"/>
    </location>
</feature>
<dbReference type="Proteomes" id="UP000190274">
    <property type="component" value="Chromosome H"/>
</dbReference>
<feature type="transmembrane region" description="Helical" evidence="5">
    <location>
        <begin position="152"/>
        <end position="178"/>
    </location>
</feature>
<evidence type="ECO:0000256" key="1">
    <source>
        <dbReference type="ARBA" id="ARBA00004141"/>
    </source>
</evidence>
<dbReference type="FunFam" id="1.20.1250.20:FF:000397">
    <property type="entry name" value="Aminotriazole resistance protein"/>
    <property type="match status" value="1"/>
</dbReference>
<feature type="transmembrane region" description="Helical" evidence="5">
    <location>
        <begin position="487"/>
        <end position="508"/>
    </location>
</feature>
<protein>
    <submittedName>
        <fullName evidence="7">LADA_0H05204g1_1</fullName>
    </submittedName>
</protein>
<feature type="transmembrane region" description="Helical" evidence="5">
    <location>
        <begin position="56"/>
        <end position="76"/>
    </location>
</feature>
<gene>
    <name evidence="7" type="ORF">LADA_0H05204G</name>
</gene>
<feature type="transmembrane region" description="Helical" evidence="5">
    <location>
        <begin position="360"/>
        <end position="378"/>
    </location>
</feature>
<feature type="transmembrane region" description="Helical" evidence="5">
    <location>
        <begin position="320"/>
        <end position="340"/>
    </location>
</feature>
<dbReference type="PROSITE" id="PS50850">
    <property type="entry name" value="MFS"/>
    <property type="match status" value="1"/>
</dbReference>
<organism evidence="7 8">
    <name type="scientific">Lachancea dasiensis</name>
    <dbReference type="NCBI Taxonomy" id="1072105"/>
    <lineage>
        <taxon>Eukaryota</taxon>
        <taxon>Fungi</taxon>
        <taxon>Dikarya</taxon>
        <taxon>Ascomycota</taxon>
        <taxon>Saccharomycotina</taxon>
        <taxon>Saccharomycetes</taxon>
        <taxon>Saccharomycetales</taxon>
        <taxon>Saccharomycetaceae</taxon>
        <taxon>Lachancea</taxon>
    </lineage>
</organism>
<dbReference type="GO" id="GO:0035445">
    <property type="term" value="P:borate transmembrane transport"/>
    <property type="evidence" value="ECO:0007669"/>
    <property type="project" value="EnsemblFungi"/>
</dbReference>
<feature type="transmembrane region" description="Helical" evidence="5">
    <location>
        <begin position="216"/>
        <end position="239"/>
    </location>
</feature>
<accession>A0A1G4K134</accession>
<feature type="transmembrane region" description="Helical" evidence="5">
    <location>
        <begin position="251"/>
        <end position="270"/>
    </location>
</feature>
<dbReference type="InterPro" id="IPR011701">
    <property type="entry name" value="MFS"/>
</dbReference>
<evidence type="ECO:0000313" key="7">
    <source>
        <dbReference type="EMBL" id="SCU97235.1"/>
    </source>
</evidence>
<dbReference type="AlphaFoldDB" id="A0A1G4K134"/>
<evidence type="ECO:0000256" key="5">
    <source>
        <dbReference type="SAM" id="Phobius"/>
    </source>
</evidence>
<proteinExistence type="predicted"/>
<dbReference type="STRING" id="1266660.A0A1G4K134"/>
<evidence type="ECO:0000256" key="2">
    <source>
        <dbReference type="ARBA" id="ARBA00022692"/>
    </source>
</evidence>
<feature type="transmembrane region" description="Helical" evidence="5">
    <location>
        <begin position="448"/>
        <end position="467"/>
    </location>
</feature>
<dbReference type="OrthoDB" id="2130629at2759"/>
<dbReference type="InterPro" id="IPR036259">
    <property type="entry name" value="MFS_trans_sf"/>
</dbReference>
<feature type="transmembrane region" description="Helical" evidence="5">
    <location>
        <begin position="415"/>
        <end position="436"/>
    </location>
</feature>
<evidence type="ECO:0000313" key="8">
    <source>
        <dbReference type="Proteomes" id="UP000190274"/>
    </source>
</evidence>
<feature type="transmembrane region" description="Helical" evidence="5">
    <location>
        <begin position="282"/>
        <end position="300"/>
    </location>
</feature>
<feature type="transmembrane region" description="Helical" evidence="5">
    <location>
        <begin position="190"/>
        <end position="210"/>
    </location>
</feature>
<keyword evidence="8" id="KW-1185">Reference proteome</keyword>
<dbReference type="Pfam" id="PF07690">
    <property type="entry name" value="MFS_1"/>
    <property type="match status" value="1"/>
</dbReference>
<dbReference type="GO" id="GO:0016020">
    <property type="term" value="C:membrane"/>
    <property type="evidence" value="ECO:0007669"/>
    <property type="project" value="UniProtKB-SubCell"/>
</dbReference>
<comment type="subcellular location">
    <subcellularLocation>
        <location evidence="1">Membrane</location>
        <topology evidence="1">Multi-pass membrane protein</topology>
    </subcellularLocation>
</comment>
<feature type="domain" description="Major facilitator superfamily (MFS) profile" evidence="6">
    <location>
        <begin position="55"/>
        <end position="511"/>
    </location>
</feature>
<evidence type="ECO:0000259" key="6">
    <source>
        <dbReference type="PROSITE" id="PS50850"/>
    </source>
</evidence>
<evidence type="ECO:0000256" key="3">
    <source>
        <dbReference type="ARBA" id="ARBA00022989"/>
    </source>
</evidence>
<reference evidence="7 8" key="1">
    <citation type="submission" date="2016-03" db="EMBL/GenBank/DDBJ databases">
        <authorList>
            <person name="Devillers H."/>
        </authorList>
    </citation>
    <scope>NUCLEOTIDE SEQUENCE [LARGE SCALE GENOMIC DNA]</scope>
    <source>
        <strain evidence="7">CBS 10888</strain>
    </source>
</reference>
<dbReference type="EMBL" id="LT598461">
    <property type="protein sequence ID" value="SCU97235.1"/>
    <property type="molecule type" value="Genomic_DNA"/>
</dbReference>
<evidence type="ECO:0000256" key="4">
    <source>
        <dbReference type="ARBA" id="ARBA00023136"/>
    </source>
</evidence>
<sequence length="530" mass="58478">MEDTTSDKDAADCKNVELTDDGVKDRFDALSIITEVRLRNPNLQNQDYLSSRWKEYVFVGFCMMSQLLNQAAMTQANPLFNVISNDLEAGISQQTWLMAAFPMVSGSFILISGKVGDIYGLKKTLVGGYVTVIIWSLICGLCSYAHNVDFFIVARAFQGLGIAFVLPNVMGVVGNVYVPNTRAKNMVFSLIGACAPIGATLGCVFAGLIGSSTRTWAWAFYAHALTAALNLCVGVWIIPSNIPVNVQRHKMDWLGSFLAVVGLIMLNFVWNQAPIDGWNQAYLIVLLVVSLILLIAFVFYELRYAKDPLLPPVVMHNRRILMILSSLFFGWGSFGIWTFYYMSFVLNLRHYSPLWAGSTYFMFVIWGIIAALLVGYTLHICGPALILFASMVAFNCGCIMLSVTPVDQSYFRMTLGIMIILSFGMDLSFPASSIILSDELPRESQGMAGSLVSTMVSYSSSICLGMGSTAEHYVNREGDNLLEGYRAALYVGIGLASVAVLISGLYMIESGWKLRAQKRSEMRNKGNHQC</sequence>
<dbReference type="GO" id="GO:0022857">
    <property type="term" value="F:transmembrane transporter activity"/>
    <property type="evidence" value="ECO:0007669"/>
    <property type="project" value="InterPro"/>
</dbReference>
<keyword evidence="2 5" id="KW-0812">Transmembrane</keyword>
<name>A0A1G4K134_9SACH</name>
<dbReference type="InterPro" id="IPR020846">
    <property type="entry name" value="MFS_dom"/>
</dbReference>
<feature type="transmembrane region" description="Helical" evidence="5">
    <location>
        <begin position="96"/>
        <end position="113"/>
    </location>
</feature>
<keyword evidence="4 5" id="KW-0472">Membrane</keyword>
<dbReference type="CDD" id="cd17476">
    <property type="entry name" value="MFS_Amf1_MDR_like"/>
    <property type="match status" value="1"/>
</dbReference>
<dbReference type="PANTHER" id="PTHR42718:SF14">
    <property type="entry name" value="AMINOTRIAZOLE RESISTANCE PROTEIN"/>
    <property type="match status" value="1"/>
</dbReference>
<dbReference type="Gene3D" id="1.20.1250.20">
    <property type="entry name" value="MFS general substrate transporter like domains"/>
    <property type="match status" value="2"/>
</dbReference>
<keyword evidence="3 5" id="KW-1133">Transmembrane helix</keyword>
<dbReference type="SUPFAM" id="SSF103473">
    <property type="entry name" value="MFS general substrate transporter"/>
    <property type="match status" value="1"/>
</dbReference>
<feature type="transmembrane region" description="Helical" evidence="5">
    <location>
        <begin position="125"/>
        <end position="146"/>
    </location>
</feature>